<organism evidence="1">
    <name type="scientific">Anguilla anguilla</name>
    <name type="common">European freshwater eel</name>
    <name type="synonym">Muraena anguilla</name>
    <dbReference type="NCBI Taxonomy" id="7936"/>
    <lineage>
        <taxon>Eukaryota</taxon>
        <taxon>Metazoa</taxon>
        <taxon>Chordata</taxon>
        <taxon>Craniata</taxon>
        <taxon>Vertebrata</taxon>
        <taxon>Euteleostomi</taxon>
        <taxon>Actinopterygii</taxon>
        <taxon>Neopterygii</taxon>
        <taxon>Teleostei</taxon>
        <taxon>Anguilliformes</taxon>
        <taxon>Anguillidae</taxon>
        <taxon>Anguilla</taxon>
    </lineage>
</organism>
<accession>A0A0E9QM78</accession>
<dbReference type="EMBL" id="GBXM01091197">
    <property type="protein sequence ID" value="JAH17380.1"/>
    <property type="molecule type" value="Transcribed_RNA"/>
</dbReference>
<proteinExistence type="predicted"/>
<sequence length="20" mass="2237">MFQSPGLLISTVLHPGRRIN</sequence>
<dbReference type="AlphaFoldDB" id="A0A0E9QM78"/>
<evidence type="ECO:0000313" key="1">
    <source>
        <dbReference type="EMBL" id="JAH17380.1"/>
    </source>
</evidence>
<reference evidence="1" key="1">
    <citation type="submission" date="2014-11" db="EMBL/GenBank/DDBJ databases">
        <authorList>
            <person name="Amaro Gonzalez C."/>
        </authorList>
    </citation>
    <scope>NUCLEOTIDE SEQUENCE</scope>
</reference>
<protein>
    <submittedName>
        <fullName evidence="1">Uncharacterized protein</fullName>
    </submittedName>
</protein>
<reference evidence="1" key="2">
    <citation type="journal article" date="2015" name="Fish Shellfish Immunol.">
        <title>Early steps in the European eel (Anguilla anguilla)-Vibrio vulnificus interaction in the gills: Role of the RtxA13 toxin.</title>
        <authorList>
            <person name="Callol A."/>
            <person name="Pajuelo D."/>
            <person name="Ebbesson L."/>
            <person name="Teles M."/>
            <person name="MacKenzie S."/>
            <person name="Amaro C."/>
        </authorList>
    </citation>
    <scope>NUCLEOTIDE SEQUENCE</scope>
</reference>
<name>A0A0E9QM78_ANGAN</name>